<evidence type="ECO:0000256" key="1">
    <source>
        <dbReference type="SAM" id="MobiDB-lite"/>
    </source>
</evidence>
<reference evidence="2 3" key="1">
    <citation type="submission" date="2018-06" db="EMBL/GenBank/DDBJ databases">
        <title>Pedobacter endophyticus sp. nov., an endophytic bacterium isolated from a leaf of Triticum aestivum.</title>
        <authorList>
            <person name="Zhang L."/>
        </authorList>
    </citation>
    <scope>NUCLEOTIDE SEQUENCE [LARGE SCALE GENOMIC DNA]</scope>
    <source>
        <strain evidence="2 3">CM134L-2</strain>
    </source>
</reference>
<organism evidence="2 3">
    <name type="scientific">Pedobacter chitinilyticus</name>
    <dbReference type="NCBI Taxonomy" id="2233776"/>
    <lineage>
        <taxon>Bacteria</taxon>
        <taxon>Pseudomonadati</taxon>
        <taxon>Bacteroidota</taxon>
        <taxon>Sphingobacteriia</taxon>
        <taxon>Sphingobacteriales</taxon>
        <taxon>Sphingobacteriaceae</taxon>
        <taxon>Pedobacter</taxon>
    </lineage>
</organism>
<name>A0A443YKK2_9SPHI</name>
<evidence type="ECO:0000313" key="3">
    <source>
        <dbReference type="Proteomes" id="UP000284120"/>
    </source>
</evidence>
<protein>
    <submittedName>
        <fullName evidence="2">Uncharacterized protein</fullName>
    </submittedName>
</protein>
<comment type="caution">
    <text evidence="2">The sequence shown here is derived from an EMBL/GenBank/DDBJ whole genome shotgun (WGS) entry which is preliminary data.</text>
</comment>
<keyword evidence="3" id="KW-1185">Reference proteome</keyword>
<gene>
    <name evidence="2" type="ORF">DPV69_18340</name>
</gene>
<feature type="region of interest" description="Disordered" evidence="1">
    <location>
        <begin position="73"/>
        <end position="131"/>
    </location>
</feature>
<proteinExistence type="predicted"/>
<dbReference type="Proteomes" id="UP000284120">
    <property type="component" value="Unassembled WGS sequence"/>
</dbReference>
<feature type="compositionally biased region" description="Basic and acidic residues" evidence="1">
    <location>
        <begin position="107"/>
        <end position="120"/>
    </location>
</feature>
<dbReference type="EMBL" id="SAYW01000007">
    <property type="protein sequence ID" value="RWU04285.1"/>
    <property type="molecule type" value="Genomic_DNA"/>
</dbReference>
<feature type="compositionally biased region" description="Basic and acidic residues" evidence="1">
    <location>
        <begin position="75"/>
        <end position="93"/>
    </location>
</feature>
<evidence type="ECO:0000313" key="2">
    <source>
        <dbReference type="EMBL" id="RWU04285.1"/>
    </source>
</evidence>
<accession>A0A443YKK2</accession>
<sequence>MKLRYILIIFFQVAIAAYGQDNSFSFVGAYKDEASLFKLADSMKRPLLISENKIYVIGSSCITRLFDSSISNRNGDGDSNERYRDGDADERKSGGGIADRNRKGKNNHRDDDGDVNERNKGASSDSRNAAGAIAEGPRCSYTKSGKILLYTRQDINPKKSRIYYANNFYSNKYFKIIKL</sequence>
<dbReference type="AlphaFoldDB" id="A0A443YKK2"/>